<keyword evidence="6 11" id="KW-0067">ATP-binding</keyword>
<dbReference type="PANTHER" id="PTHR11933">
    <property type="entry name" value="TRNA 5-METHYLAMINOMETHYL-2-THIOURIDYLATE -METHYLTRANSFERASE"/>
    <property type="match status" value="1"/>
</dbReference>
<evidence type="ECO:0000256" key="1">
    <source>
        <dbReference type="ARBA" id="ARBA00022490"/>
    </source>
</evidence>
<organism evidence="14 15">
    <name type="scientific">Massiliimalia timonensis</name>
    <dbReference type="NCBI Taxonomy" id="1987501"/>
    <lineage>
        <taxon>Bacteria</taxon>
        <taxon>Bacillati</taxon>
        <taxon>Bacillota</taxon>
        <taxon>Clostridia</taxon>
        <taxon>Eubacteriales</taxon>
        <taxon>Oscillospiraceae</taxon>
        <taxon>Massiliimalia</taxon>
    </lineage>
</organism>
<comment type="similarity">
    <text evidence="11">Belongs to the MnmA/TRMU family.</text>
</comment>
<feature type="active site" description="Cysteine persulfide intermediate" evidence="11">
    <location>
        <position position="189"/>
    </location>
</feature>
<evidence type="ECO:0000256" key="5">
    <source>
        <dbReference type="ARBA" id="ARBA00022741"/>
    </source>
</evidence>
<evidence type="ECO:0000256" key="10">
    <source>
        <dbReference type="ARBA" id="ARBA00056575"/>
    </source>
</evidence>
<dbReference type="Gene3D" id="3.40.50.620">
    <property type="entry name" value="HUPs"/>
    <property type="match status" value="1"/>
</dbReference>
<dbReference type="Gene3D" id="2.30.30.280">
    <property type="entry name" value="Adenine nucleotide alpha hydrolases-like domains"/>
    <property type="match status" value="1"/>
</dbReference>
<name>A0A8J6TRL7_9FIRM</name>
<proteinExistence type="inferred from homology"/>
<dbReference type="EMBL" id="JACRTL010000003">
    <property type="protein sequence ID" value="MBC8610991.1"/>
    <property type="molecule type" value="Genomic_DNA"/>
</dbReference>
<gene>
    <name evidence="11 14" type="primary">mnmA</name>
    <name evidence="14" type="ORF">H8702_07630</name>
</gene>
<dbReference type="HAMAP" id="MF_00144">
    <property type="entry name" value="tRNA_thiouridyl_MnmA"/>
    <property type="match status" value="1"/>
</dbReference>
<comment type="caution">
    <text evidence="14">The sequence shown here is derived from an EMBL/GenBank/DDBJ whole genome shotgun (WGS) entry which is preliminary data.</text>
</comment>
<evidence type="ECO:0000259" key="12">
    <source>
        <dbReference type="Pfam" id="PF20258"/>
    </source>
</evidence>
<evidence type="ECO:0000256" key="6">
    <source>
        <dbReference type="ARBA" id="ARBA00022840"/>
    </source>
</evidence>
<dbReference type="Gene3D" id="2.40.30.10">
    <property type="entry name" value="Translation factors"/>
    <property type="match status" value="1"/>
</dbReference>
<dbReference type="OrthoDB" id="9800696at2"/>
<evidence type="ECO:0000313" key="15">
    <source>
        <dbReference type="Proteomes" id="UP000632659"/>
    </source>
</evidence>
<dbReference type="FunFam" id="2.30.30.280:FF:000001">
    <property type="entry name" value="tRNA-specific 2-thiouridylase MnmA"/>
    <property type="match status" value="1"/>
</dbReference>
<sequence length="349" mass="38577">MGATKKVLVALSGGVDSSVCVYLLKQKGYDVAGVVLKMSPAHDQTVRDAQEAADALGIHLYVKDMSEAFSSCVVDYFVREYQNGRTPNPCVVCNPTVKFKALVDAADEYGYDYVATGHYADLIERDGEVLLARGECKQRDQSYMLYRLTQRELTRLMFPLNHMDKQQVRAIAEEAKLPCAKKPDSQEICFIPDNNYAKYIVERTGAVPEEGDFISPEGEVCGKHKGIIHYTIGQRKHLGIALGRPVFVKRIDPVENRIYLADAGQEYYSRAVVRDVTVTTGKPLEPCHVQVKIRSVAPLAGAAVTPLPDKKAEVVFDAPQRAVAKGQSIVFYTPEEIVIGGGFVEEVEE</sequence>
<evidence type="ECO:0000256" key="8">
    <source>
        <dbReference type="ARBA" id="ARBA00023157"/>
    </source>
</evidence>
<keyword evidence="2 11" id="KW-0820">tRNA-binding</keyword>
<evidence type="ECO:0000256" key="9">
    <source>
        <dbReference type="ARBA" id="ARBA00051542"/>
    </source>
</evidence>
<feature type="domain" description="tRNA-specific 2-thiouridylase MnmA-like C-terminal" evidence="12">
    <location>
        <begin position="279"/>
        <end position="344"/>
    </location>
</feature>
<dbReference type="Pfam" id="PF20259">
    <property type="entry name" value="tRNA_Me_trans_M"/>
    <property type="match status" value="1"/>
</dbReference>
<dbReference type="InterPro" id="IPR023382">
    <property type="entry name" value="MnmA-like_central_sf"/>
</dbReference>
<dbReference type="GO" id="GO:0002143">
    <property type="term" value="P:tRNA wobble position uridine thiolation"/>
    <property type="evidence" value="ECO:0007669"/>
    <property type="project" value="TreeGrafter"/>
</dbReference>
<dbReference type="AlphaFoldDB" id="A0A8J6TRL7"/>
<evidence type="ECO:0000256" key="3">
    <source>
        <dbReference type="ARBA" id="ARBA00022679"/>
    </source>
</evidence>
<dbReference type="GO" id="GO:0005524">
    <property type="term" value="F:ATP binding"/>
    <property type="evidence" value="ECO:0007669"/>
    <property type="project" value="UniProtKB-KW"/>
</dbReference>
<dbReference type="SUPFAM" id="SSF52402">
    <property type="entry name" value="Adenine nucleotide alpha hydrolases-like"/>
    <property type="match status" value="1"/>
</dbReference>
<evidence type="ECO:0000256" key="4">
    <source>
        <dbReference type="ARBA" id="ARBA00022694"/>
    </source>
</evidence>
<comment type="function">
    <text evidence="10 11">Catalyzes the 2-thiolation of uridine at the wobble position (U34) of tRNA, leading to the formation of s(2)U34.</text>
</comment>
<dbReference type="Pfam" id="PF20258">
    <property type="entry name" value="tRNA_Me_trans_C"/>
    <property type="match status" value="1"/>
</dbReference>
<feature type="site" description="Interaction with tRNA" evidence="11">
    <location>
        <position position="327"/>
    </location>
</feature>
<keyword evidence="1 11" id="KW-0963">Cytoplasm</keyword>
<keyword evidence="7 11" id="KW-0694">RNA-binding</keyword>
<feature type="region of interest" description="Interaction with tRNA" evidence="11">
    <location>
        <begin position="139"/>
        <end position="141"/>
    </location>
</feature>
<evidence type="ECO:0000313" key="14">
    <source>
        <dbReference type="EMBL" id="MBC8610991.1"/>
    </source>
</evidence>
<accession>A0A8J6TRL7</accession>
<keyword evidence="5 11" id="KW-0547">Nucleotide-binding</keyword>
<dbReference type="InterPro" id="IPR014729">
    <property type="entry name" value="Rossmann-like_a/b/a_fold"/>
</dbReference>
<dbReference type="Pfam" id="PF03054">
    <property type="entry name" value="tRNA_Me_trans"/>
    <property type="match status" value="1"/>
</dbReference>
<dbReference type="NCBIfam" id="TIGR00420">
    <property type="entry name" value="trmU"/>
    <property type="match status" value="1"/>
</dbReference>
<feature type="site" description="Interaction with tRNA" evidence="11">
    <location>
        <position position="118"/>
    </location>
</feature>
<feature type="binding site" evidence="11">
    <location>
        <position position="117"/>
    </location>
    <ligand>
        <name>ATP</name>
        <dbReference type="ChEBI" id="CHEBI:30616"/>
    </ligand>
</feature>
<reference evidence="14" key="1">
    <citation type="submission" date="2020-08" db="EMBL/GenBank/DDBJ databases">
        <title>Genome public.</title>
        <authorList>
            <person name="Liu C."/>
            <person name="Sun Q."/>
        </authorList>
    </citation>
    <scope>NUCLEOTIDE SEQUENCE</scope>
    <source>
        <strain evidence="14">NSJ-15</strain>
    </source>
</reference>
<comment type="catalytic activity">
    <reaction evidence="9 11">
        <text>S-sulfanyl-L-cysteinyl-[protein] + uridine(34) in tRNA + AH2 + ATP = 2-thiouridine(34) in tRNA + L-cysteinyl-[protein] + A + AMP + diphosphate + H(+)</text>
        <dbReference type="Rhea" id="RHEA:47032"/>
        <dbReference type="Rhea" id="RHEA-COMP:10131"/>
        <dbReference type="Rhea" id="RHEA-COMP:11726"/>
        <dbReference type="Rhea" id="RHEA-COMP:11727"/>
        <dbReference type="Rhea" id="RHEA-COMP:11728"/>
        <dbReference type="ChEBI" id="CHEBI:13193"/>
        <dbReference type="ChEBI" id="CHEBI:15378"/>
        <dbReference type="ChEBI" id="CHEBI:17499"/>
        <dbReference type="ChEBI" id="CHEBI:29950"/>
        <dbReference type="ChEBI" id="CHEBI:30616"/>
        <dbReference type="ChEBI" id="CHEBI:33019"/>
        <dbReference type="ChEBI" id="CHEBI:61963"/>
        <dbReference type="ChEBI" id="CHEBI:65315"/>
        <dbReference type="ChEBI" id="CHEBI:87170"/>
        <dbReference type="ChEBI" id="CHEBI:456215"/>
        <dbReference type="EC" id="2.8.1.13"/>
    </reaction>
</comment>
<dbReference type="GO" id="GO:0005737">
    <property type="term" value="C:cytoplasm"/>
    <property type="evidence" value="ECO:0007669"/>
    <property type="project" value="UniProtKB-SubCell"/>
</dbReference>
<dbReference type="InterPro" id="IPR046884">
    <property type="entry name" value="MnmA-like_central"/>
</dbReference>
<dbReference type="GO" id="GO:0000049">
    <property type="term" value="F:tRNA binding"/>
    <property type="evidence" value="ECO:0007669"/>
    <property type="project" value="UniProtKB-KW"/>
</dbReference>
<keyword evidence="4 11" id="KW-0819">tRNA processing</keyword>
<dbReference type="InterPro" id="IPR046885">
    <property type="entry name" value="MnmA-like_C"/>
</dbReference>
<keyword evidence="3 11" id="KW-0808">Transferase</keyword>
<dbReference type="Proteomes" id="UP000632659">
    <property type="component" value="Unassembled WGS sequence"/>
</dbReference>
<evidence type="ECO:0000259" key="13">
    <source>
        <dbReference type="Pfam" id="PF20259"/>
    </source>
</evidence>
<comment type="caution">
    <text evidence="11">Lacks conserved residue(s) required for the propagation of feature annotation.</text>
</comment>
<dbReference type="InterPro" id="IPR004506">
    <property type="entry name" value="MnmA-like"/>
</dbReference>
<dbReference type="NCBIfam" id="NF001138">
    <property type="entry name" value="PRK00143.1"/>
    <property type="match status" value="1"/>
</dbReference>
<keyword evidence="15" id="KW-1185">Reference proteome</keyword>
<feature type="active site" description="Nucleophile" evidence="11">
    <location>
        <position position="93"/>
    </location>
</feature>
<feature type="domain" description="tRNA-specific 2-thiouridylase MnmA-like central" evidence="13">
    <location>
        <begin position="208"/>
        <end position="261"/>
    </location>
</feature>
<evidence type="ECO:0000256" key="2">
    <source>
        <dbReference type="ARBA" id="ARBA00022555"/>
    </source>
</evidence>
<comment type="subcellular location">
    <subcellularLocation>
        <location evidence="11">Cytoplasm</location>
    </subcellularLocation>
</comment>
<dbReference type="CDD" id="cd01998">
    <property type="entry name" value="MnmA_TRMU-like"/>
    <property type="match status" value="1"/>
</dbReference>
<feature type="binding site" evidence="11">
    <location>
        <begin position="10"/>
        <end position="17"/>
    </location>
    <ligand>
        <name>ATP</name>
        <dbReference type="ChEBI" id="CHEBI:30616"/>
    </ligand>
</feature>
<dbReference type="EC" id="2.8.1.13" evidence="11"/>
<keyword evidence="8" id="KW-1015">Disulfide bond</keyword>
<evidence type="ECO:0000256" key="11">
    <source>
        <dbReference type="HAMAP-Rule" id="MF_00144"/>
    </source>
</evidence>
<dbReference type="PANTHER" id="PTHR11933:SF5">
    <property type="entry name" value="MITOCHONDRIAL TRNA-SPECIFIC 2-THIOURIDYLASE 1"/>
    <property type="match status" value="1"/>
</dbReference>
<dbReference type="GO" id="GO:0103016">
    <property type="term" value="F:tRNA-uridine 2-sulfurtransferase activity"/>
    <property type="evidence" value="ECO:0007669"/>
    <property type="project" value="UniProtKB-EC"/>
</dbReference>
<evidence type="ECO:0000256" key="7">
    <source>
        <dbReference type="ARBA" id="ARBA00022884"/>
    </source>
</evidence>
<protein>
    <recommendedName>
        <fullName evidence="11">tRNA-specific 2-thiouridylase MnmA</fullName>
        <ecNumber evidence="11">2.8.1.13</ecNumber>
    </recommendedName>
</protein>
<feature type="binding site" evidence="11">
    <location>
        <position position="36"/>
    </location>
    <ligand>
        <name>ATP</name>
        <dbReference type="ChEBI" id="CHEBI:30616"/>
    </ligand>
</feature>